<keyword evidence="2" id="KW-1185">Reference proteome</keyword>
<protein>
    <submittedName>
        <fullName evidence="1">Uncharacterized protein</fullName>
    </submittedName>
</protein>
<dbReference type="Proteomes" id="UP000201058">
    <property type="component" value="Segment"/>
</dbReference>
<dbReference type="GeneID" id="22921795"/>
<dbReference type="RefSeq" id="YP_009116728.1">
    <property type="nucleotide sequence ID" value="NC_026242.1"/>
</dbReference>
<name>A0A0B4VGC0_9VIRU</name>
<accession>A0A0B4VGC0</accession>
<dbReference type="EMBL" id="KM610234">
    <property type="protein sequence ID" value="AJD20141.1"/>
    <property type="molecule type" value="Genomic_DNA"/>
</dbReference>
<organism evidence="1 2">
    <name type="scientific">Tipula oleracea nudivirus</name>
    <dbReference type="NCBI Taxonomy" id="1546257"/>
    <lineage>
        <taxon>Viruses</taxon>
        <taxon>Viruses incertae sedis</taxon>
        <taxon>Naldaviricetes</taxon>
        <taxon>Lefavirales</taxon>
        <taxon>Nudiviridae</taxon>
        <taxon>Deltanudivirus</taxon>
        <taxon>Deltanudivirus tipoleraceae</taxon>
    </lineage>
</organism>
<dbReference type="KEGG" id="vg:22921795"/>
<evidence type="ECO:0000313" key="1">
    <source>
        <dbReference type="EMBL" id="AJD20141.1"/>
    </source>
</evidence>
<reference evidence="1 2" key="1">
    <citation type="journal article" date="2015" name="J. Virol.">
        <title>The genome of the nucleopolyhedrosis-causing virus from Tipula oleracea sheds new light on the Nudiviridae family.</title>
        <authorList>
            <person name="Bezier A."/>
            <person name="Theze J."/>
            <person name="Gavory F."/>
            <person name="Gaillard J."/>
            <person name="Poulain J."/>
            <person name="Drezen J.M."/>
            <person name="Herniou E.A."/>
        </authorList>
    </citation>
    <scope>NUCLEOTIDE SEQUENCE [LARGE SCALE GENOMIC DNA]</scope>
    <source>
        <strain evidence="1">35</strain>
    </source>
</reference>
<evidence type="ECO:0000313" key="2">
    <source>
        <dbReference type="Proteomes" id="UP000201058"/>
    </source>
</evidence>
<proteinExistence type="predicted"/>
<gene>
    <name evidence="1" type="ORF">TONV_081</name>
</gene>
<sequence>MLDLMTMAINKKIKIDNKQEDNEIAYSTYNKKQHINEITQTLNSKDFFLTLHGVDMGYNSIFDYIRNQYNYSTNELDLYFFNTMGESYRMSLISTYGQGSAPYIKNGTTYSILIDNIWHYYNDSNYFHYKTDVNRLHLIIGSKLMFEKINIIDGVAHVLLLDKYNQSNQANLLFYPDNTPLTHPDGPEWGKELSNKILIHYSEVATRIHTSSHFEMVVAKKFYCYVNIFNLNKKIKLF</sequence>